<feature type="domain" description="Carboxymuconolactone decarboxylase-like" evidence="1">
    <location>
        <begin position="42"/>
        <end position="118"/>
    </location>
</feature>
<accession>A0ABT9SDK0</accession>
<dbReference type="RefSeq" id="WP_307691717.1">
    <property type="nucleotide sequence ID" value="NZ_JAUSRO010000015.1"/>
</dbReference>
<evidence type="ECO:0000313" key="3">
    <source>
        <dbReference type="Proteomes" id="UP001226867"/>
    </source>
</evidence>
<dbReference type="Pfam" id="PF02627">
    <property type="entry name" value="CMD"/>
    <property type="match status" value="1"/>
</dbReference>
<comment type="caution">
    <text evidence="2">The sequence shown here is derived from an EMBL/GenBank/DDBJ whole genome shotgun (WGS) entry which is preliminary data.</text>
</comment>
<dbReference type="Proteomes" id="UP001226867">
    <property type="component" value="Unassembled WGS sequence"/>
</dbReference>
<protein>
    <submittedName>
        <fullName evidence="2">Alkylhydroperoxidase family enzyme</fullName>
    </submittedName>
</protein>
<dbReference type="SUPFAM" id="SSF69118">
    <property type="entry name" value="AhpD-like"/>
    <property type="match status" value="1"/>
</dbReference>
<dbReference type="EMBL" id="JAUSRO010000015">
    <property type="protein sequence ID" value="MDP9901954.1"/>
    <property type="molecule type" value="Genomic_DNA"/>
</dbReference>
<organism evidence="2 3">
    <name type="scientific">Variovorax ginsengisoli</name>
    <dbReference type="NCBI Taxonomy" id="363844"/>
    <lineage>
        <taxon>Bacteria</taxon>
        <taxon>Pseudomonadati</taxon>
        <taxon>Pseudomonadota</taxon>
        <taxon>Betaproteobacteria</taxon>
        <taxon>Burkholderiales</taxon>
        <taxon>Comamonadaceae</taxon>
        <taxon>Variovorax</taxon>
    </lineage>
</organism>
<dbReference type="InterPro" id="IPR003779">
    <property type="entry name" value="CMD-like"/>
</dbReference>
<reference evidence="2 3" key="1">
    <citation type="submission" date="2023-07" db="EMBL/GenBank/DDBJ databases">
        <title>Sorghum-associated microbial communities from plants grown in Nebraska, USA.</title>
        <authorList>
            <person name="Schachtman D."/>
        </authorList>
    </citation>
    <scope>NUCLEOTIDE SEQUENCE [LARGE SCALE GENOMIC DNA]</scope>
    <source>
        <strain evidence="2 3">DS1607</strain>
    </source>
</reference>
<evidence type="ECO:0000259" key="1">
    <source>
        <dbReference type="Pfam" id="PF02627"/>
    </source>
</evidence>
<evidence type="ECO:0000313" key="2">
    <source>
        <dbReference type="EMBL" id="MDP9901954.1"/>
    </source>
</evidence>
<dbReference type="Gene3D" id="1.20.1290.10">
    <property type="entry name" value="AhpD-like"/>
    <property type="match status" value="1"/>
</dbReference>
<keyword evidence="3" id="KW-1185">Reference proteome</keyword>
<gene>
    <name evidence="2" type="ORF">J2W36_004226</name>
</gene>
<proteinExistence type="predicted"/>
<sequence length="191" mass="21217">MARVRYLDKEDLAPEYQDMPRMKSNITRALANSPRGARHKAGLGMYLRHESKLNPRLRELAILQVGYTTGSAYEYAHHVDVALSFGVSEADIRAIAADSAGEDSSLEPLARAVLRAARELTQRLSLSDETFAILNEALDAESLIDLLIAIGEYNGMVRIMAALQVDLEPEFSTYLERFPLPVRAIDARNSL</sequence>
<dbReference type="InterPro" id="IPR029032">
    <property type="entry name" value="AhpD-like"/>
</dbReference>
<dbReference type="PANTHER" id="PTHR34846:SF11">
    <property type="entry name" value="4-CARBOXYMUCONOLACTONE DECARBOXYLASE FAMILY PROTEIN (AFU_ORTHOLOGUE AFUA_6G11590)"/>
    <property type="match status" value="1"/>
</dbReference>
<dbReference type="PANTHER" id="PTHR34846">
    <property type="entry name" value="4-CARBOXYMUCONOLACTONE DECARBOXYLASE FAMILY PROTEIN (AFU_ORTHOLOGUE AFUA_6G11590)"/>
    <property type="match status" value="1"/>
</dbReference>
<name>A0ABT9SDK0_9BURK</name>